<accession>A0ABV0GHX5</accession>
<evidence type="ECO:0000313" key="12">
    <source>
        <dbReference type="EMBL" id="MEO3714673.1"/>
    </source>
</evidence>
<keyword evidence="8" id="KW-0998">Cell outer membrane</keyword>
<keyword evidence="6" id="KW-0472">Membrane</keyword>
<keyword evidence="5" id="KW-0812">Transmembrane</keyword>
<dbReference type="PANTHER" id="PTHR30069">
    <property type="entry name" value="TONB-DEPENDENT OUTER MEMBRANE RECEPTOR"/>
    <property type="match status" value="1"/>
</dbReference>
<comment type="subcellular location">
    <subcellularLocation>
        <location evidence="1">Cell outer membrane</location>
        <topology evidence="1">Multi-pass membrane protein</topology>
    </subcellularLocation>
</comment>
<keyword evidence="7 12" id="KW-0675">Receptor</keyword>
<evidence type="ECO:0000256" key="4">
    <source>
        <dbReference type="ARBA" id="ARBA00022452"/>
    </source>
</evidence>
<evidence type="ECO:0000256" key="8">
    <source>
        <dbReference type="ARBA" id="ARBA00023237"/>
    </source>
</evidence>
<organism evidence="12 13">
    <name type="scientific">Roseateles flavus</name>
    <dbReference type="NCBI Taxonomy" id="3149041"/>
    <lineage>
        <taxon>Bacteria</taxon>
        <taxon>Pseudomonadati</taxon>
        <taxon>Pseudomonadota</taxon>
        <taxon>Betaproteobacteria</taxon>
        <taxon>Burkholderiales</taxon>
        <taxon>Sphaerotilaceae</taxon>
        <taxon>Roseateles</taxon>
    </lineage>
</organism>
<feature type="domain" description="TonB-dependent receptor plug" evidence="10">
    <location>
        <begin position="135"/>
        <end position="229"/>
    </location>
</feature>
<keyword evidence="4" id="KW-1134">Transmembrane beta strand</keyword>
<keyword evidence="13" id="KW-1185">Reference proteome</keyword>
<reference evidence="12 13" key="1">
    <citation type="submission" date="2024-05" db="EMBL/GenBank/DDBJ databases">
        <title>Roseateles sp. 2.12 16S ribosomal RNA gene Genome sequencing and assembly.</title>
        <authorList>
            <person name="Woo H."/>
        </authorList>
    </citation>
    <scope>NUCLEOTIDE SEQUENCE [LARGE SCALE GENOMIC DNA]</scope>
    <source>
        <strain evidence="12 13">2.12</strain>
    </source>
</reference>
<dbReference type="EMBL" id="JBDPZC010000009">
    <property type="protein sequence ID" value="MEO3714673.1"/>
    <property type="molecule type" value="Genomic_DNA"/>
</dbReference>
<evidence type="ECO:0000259" key="11">
    <source>
        <dbReference type="Pfam" id="PF25183"/>
    </source>
</evidence>
<dbReference type="InterPro" id="IPR057601">
    <property type="entry name" value="Oar-like_b-barrel"/>
</dbReference>
<dbReference type="InterPro" id="IPR039426">
    <property type="entry name" value="TonB-dep_rcpt-like"/>
</dbReference>
<evidence type="ECO:0000256" key="3">
    <source>
        <dbReference type="ARBA" id="ARBA00022448"/>
    </source>
</evidence>
<evidence type="ECO:0000256" key="6">
    <source>
        <dbReference type="ARBA" id="ARBA00023136"/>
    </source>
</evidence>
<dbReference type="InterPro" id="IPR037066">
    <property type="entry name" value="Plug_dom_sf"/>
</dbReference>
<name>A0ABV0GHX5_9BURK</name>
<comment type="caution">
    <text evidence="12">The sequence shown here is derived from an EMBL/GenBank/DDBJ whole genome shotgun (WGS) entry which is preliminary data.</text>
</comment>
<comment type="similarity">
    <text evidence="2">Belongs to the TonB-dependent receptor family.</text>
</comment>
<dbReference type="InterPro" id="IPR036942">
    <property type="entry name" value="Beta-barrel_TonB_sf"/>
</dbReference>
<dbReference type="Pfam" id="PF07715">
    <property type="entry name" value="Plug"/>
    <property type="match status" value="1"/>
</dbReference>
<dbReference type="InterPro" id="IPR012910">
    <property type="entry name" value="Plug_dom"/>
</dbReference>
<feature type="domain" description="TonB-dependent transporter Oar-like beta-barrel" evidence="11">
    <location>
        <begin position="334"/>
        <end position="607"/>
    </location>
</feature>
<dbReference type="Gene3D" id="2.40.170.20">
    <property type="entry name" value="TonB-dependent receptor, beta-barrel domain"/>
    <property type="match status" value="1"/>
</dbReference>
<feature type="chain" id="PRO_5046631730" evidence="9">
    <location>
        <begin position="31"/>
        <end position="1027"/>
    </location>
</feature>
<dbReference type="Pfam" id="PF25183">
    <property type="entry name" value="OMP_b-brl_4"/>
    <property type="match status" value="2"/>
</dbReference>
<dbReference type="RefSeq" id="WP_347611750.1">
    <property type="nucleotide sequence ID" value="NZ_JBDPZC010000009.1"/>
</dbReference>
<keyword evidence="3" id="KW-0813">Transport</keyword>
<evidence type="ECO:0000313" key="13">
    <source>
        <dbReference type="Proteomes" id="UP001462640"/>
    </source>
</evidence>
<evidence type="ECO:0000256" key="9">
    <source>
        <dbReference type="SAM" id="SignalP"/>
    </source>
</evidence>
<keyword evidence="9" id="KW-0732">Signal</keyword>
<dbReference type="PANTHER" id="PTHR30069:SF46">
    <property type="entry name" value="OAR PROTEIN"/>
    <property type="match status" value="1"/>
</dbReference>
<evidence type="ECO:0000256" key="2">
    <source>
        <dbReference type="ARBA" id="ARBA00009810"/>
    </source>
</evidence>
<sequence>MTNKQYRTVGRLSLMALAVGMAMGTVQVHAQSNASGQVYGELSQYQGATVLLENLATGAKRTLVPGSDGRVVATNLPVGTYRATLIQGGKTVSVLDNVEVRIGQGTALAFGTRMETVTVTGSRKVVDTSTADVGTSFNAQQLAALPVARNLNSIILLAPGTAEADSRYAGGISIGGGAPSENAFYINGFPATNPLTQLGSAELPFGAIADAQVLAGGFGAQYGRSIGGVMNIITKSGTNNWEAGATYSVMPNTFRNAAVDLYYENTGANPSTDGKLRLRRSTNARTEYTYGGYVGGPLIKDKLFMFAAVEKREIRSENVNVTTQASPDLVGYARNQSSTLRALGKFDFNITDEHRVDVTLIRDKPEITTDFYSYNYGTGAVGEKKNFSAVYTNVDNQTAQGADMGIIRYTGELTNDLSVVALMGQSKTKHINTFVGGGTDVKGVVFSPNKTSATPSGLVIPEMNPIANQQVLSPNSEDTVKSFRLDLEYRWGKHTIKAGVDNNKLTSKNAGVQLAAGSTIRYVKTSATNANNKNFQPLGGSSDKIWLADPSHGPLAAQGFYGREEIFTTVTDAYSNQSAQYIEDTYQFSKGLSATLGLRRESYENLNGDKEKFLEMKNQTNPRLSIVWDPVGDASTKVYGSAGRYSIQIPTHIAVRGASRSTFTRTLFTYTGVDANGMPTGRMDIARPYSANNEYGQAKDNKVVSAINMKPSYQDELTLGFEKALATDYRGSVKYTHRELKSTIDDTCDPRPFDKWAADHKVDTSNWGGFGCASFNPGATNTFLVDFNDHDPAKARQQYTAVTLTAADFNLDKPKRTYDALDFTLEHPFRNGWYGRVTYTLSKAKGNTEGQTLSDVAQTDVAATQTWDAWELMKLADGYLPSDRRHMLRANGYVQLSPSWEVGATVSIQSGRPRNCLGYYGEGDDTDPVGYGSSYHYCDGKPSPRGTAGRLPWNQRLDLRVTHKPRWAEGLELSMDIFNVTNQQVTQNIIETYNGADASTKSPDYGRTVSTTTPRRFQFTATYNKKF</sequence>
<dbReference type="SUPFAM" id="SSF56935">
    <property type="entry name" value="Porins"/>
    <property type="match status" value="1"/>
</dbReference>
<evidence type="ECO:0000256" key="7">
    <source>
        <dbReference type="ARBA" id="ARBA00023170"/>
    </source>
</evidence>
<dbReference type="Proteomes" id="UP001462640">
    <property type="component" value="Unassembled WGS sequence"/>
</dbReference>
<gene>
    <name evidence="12" type="ORF">ABDJ40_18030</name>
</gene>
<evidence type="ECO:0000259" key="10">
    <source>
        <dbReference type="Pfam" id="PF07715"/>
    </source>
</evidence>
<feature type="domain" description="TonB-dependent transporter Oar-like beta-barrel" evidence="11">
    <location>
        <begin position="616"/>
        <end position="1018"/>
    </location>
</feature>
<protein>
    <submittedName>
        <fullName evidence="12">TonB-dependent receptor</fullName>
    </submittedName>
</protein>
<feature type="signal peptide" evidence="9">
    <location>
        <begin position="1"/>
        <end position="30"/>
    </location>
</feature>
<dbReference type="Gene3D" id="2.170.130.10">
    <property type="entry name" value="TonB-dependent receptor, plug domain"/>
    <property type="match status" value="1"/>
</dbReference>
<evidence type="ECO:0000256" key="1">
    <source>
        <dbReference type="ARBA" id="ARBA00004571"/>
    </source>
</evidence>
<proteinExistence type="inferred from homology"/>
<evidence type="ECO:0000256" key="5">
    <source>
        <dbReference type="ARBA" id="ARBA00022692"/>
    </source>
</evidence>